<dbReference type="EMBL" id="CP066167">
    <property type="protein sequence ID" value="QQD17390.1"/>
    <property type="molecule type" value="Genomic_DNA"/>
</dbReference>
<reference evidence="5 6" key="1">
    <citation type="submission" date="2020-12" db="EMBL/GenBank/DDBJ databases">
        <authorList>
            <person name="Shan Y."/>
        </authorList>
    </citation>
    <scope>NUCLEOTIDE SEQUENCE [LARGE SCALE GENOMIC DNA]</scope>
    <source>
        <strain evidence="6">csc3.9</strain>
    </source>
</reference>
<dbReference type="PROSITE" id="PS50005">
    <property type="entry name" value="TPR"/>
    <property type="match status" value="1"/>
</dbReference>
<dbReference type="Proteomes" id="UP000596063">
    <property type="component" value="Chromosome"/>
</dbReference>
<dbReference type="Pfam" id="PF00515">
    <property type="entry name" value="TPR_1"/>
    <property type="match status" value="1"/>
</dbReference>
<evidence type="ECO:0000256" key="1">
    <source>
        <dbReference type="PROSITE-ProRule" id="PRU00339"/>
    </source>
</evidence>
<dbReference type="Pfam" id="PF13519">
    <property type="entry name" value="VWA_2"/>
    <property type="match status" value="1"/>
</dbReference>
<feature type="compositionally biased region" description="Basic and acidic residues" evidence="2">
    <location>
        <begin position="538"/>
        <end position="551"/>
    </location>
</feature>
<feature type="transmembrane region" description="Helical" evidence="3">
    <location>
        <begin position="12"/>
        <end position="29"/>
    </location>
</feature>
<dbReference type="InterPro" id="IPR019734">
    <property type="entry name" value="TPR_rpt"/>
</dbReference>
<feature type="compositionally biased region" description="Low complexity" evidence="2">
    <location>
        <begin position="552"/>
        <end position="561"/>
    </location>
</feature>
<dbReference type="Gene3D" id="1.25.40.10">
    <property type="entry name" value="Tetratricopeptide repeat domain"/>
    <property type="match status" value="1"/>
</dbReference>
<evidence type="ECO:0000313" key="6">
    <source>
        <dbReference type="Proteomes" id="UP000596063"/>
    </source>
</evidence>
<evidence type="ECO:0000256" key="3">
    <source>
        <dbReference type="SAM" id="Phobius"/>
    </source>
</evidence>
<proteinExistence type="predicted"/>
<keyword evidence="1" id="KW-0802">TPR repeat</keyword>
<evidence type="ECO:0000259" key="4">
    <source>
        <dbReference type="Pfam" id="PF13519"/>
    </source>
</evidence>
<dbReference type="PANTHER" id="PTHR22550">
    <property type="entry name" value="SPORE GERMINATION PROTEIN"/>
    <property type="match status" value="1"/>
</dbReference>
<dbReference type="RefSeq" id="WP_198568891.1">
    <property type="nucleotide sequence ID" value="NZ_CP066167.1"/>
</dbReference>
<dbReference type="SMART" id="SM00028">
    <property type="entry name" value="TPR"/>
    <property type="match status" value="1"/>
</dbReference>
<feature type="compositionally biased region" description="Low complexity" evidence="2">
    <location>
        <begin position="470"/>
        <end position="508"/>
    </location>
</feature>
<keyword evidence="3" id="KW-1133">Transmembrane helix</keyword>
<dbReference type="InterPro" id="IPR002035">
    <property type="entry name" value="VWF_A"/>
</dbReference>
<feature type="transmembrane region" description="Helical" evidence="3">
    <location>
        <begin position="62"/>
        <end position="80"/>
    </location>
</feature>
<dbReference type="InterPro" id="IPR050768">
    <property type="entry name" value="UPF0353/GerABKA_families"/>
</dbReference>
<dbReference type="SUPFAM" id="SSF53300">
    <property type="entry name" value="vWA-like"/>
    <property type="match status" value="1"/>
</dbReference>
<dbReference type="InterPro" id="IPR036465">
    <property type="entry name" value="vWFA_dom_sf"/>
</dbReference>
<feature type="compositionally biased region" description="Low complexity" evidence="2">
    <location>
        <begin position="576"/>
        <end position="585"/>
    </location>
</feature>
<organism evidence="5 6">
    <name type="scientific">Spongiibacter nanhainus</name>
    <dbReference type="NCBI Taxonomy" id="2794344"/>
    <lineage>
        <taxon>Bacteria</taxon>
        <taxon>Pseudomonadati</taxon>
        <taxon>Pseudomonadota</taxon>
        <taxon>Gammaproteobacteria</taxon>
        <taxon>Cellvibrionales</taxon>
        <taxon>Spongiibacteraceae</taxon>
        <taxon>Spongiibacter</taxon>
    </lineage>
</organism>
<evidence type="ECO:0000256" key="2">
    <source>
        <dbReference type="SAM" id="MobiDB-lite"/>
    </source>
</evidence>
<dbReference type="KEGG" id="snan:I6N98_13580"/>
<dbReference type="PANTHER" id="PTHR22550:SF14">
    <property type="entry name" value="VWFA DOMAIN-CONTAINING PROTEIN"/>
    <property type="match status" value="1"/>
</dbReference>
<keyword evidence="6" id="KW-1185">Reference proteome</keyword>
<dbReference type="Gene3D" id="3.40.50.410">
    <property type="entry name" value="von Willebrand factor, type A domain"/>
    <property type="match status" value="1"/>
</dbReference>
<feature type="repeat" description="TPR" evidence="1">
    <location>
        <begin position="426"/>
        <end position="459"/>
    </location>
</feature>
<feature type="domain" description="VWFA" evidence="4">
    <location>
        <begin position="94"/>
        <end position="201"/>
    </location>
</feature>
<sequence>MSAGFTLLRPEFAWAAIPLLLIAFALIRAQGRRGQWQNHIDPLLLPHLLEGTAPRRQRYRSAAIITLCLLGLIALLGPAWQRQATPLVKSQDALVVILDLSASMYAQDIQPSRLQQAKYKIRDLLTLRQEGQTGLVASAGDAFVVAPLTDDGNTLLTLLPSLSPAMMPLQGSNPLAGLRQAQQLLEQGSAGRGRILFVVDGIDAQQWPAVSAFAQDSPHSISVLAVGTADGAPIPNTEGGFIKDAQGNIAVAKLTREHLQELAEQSGGQYRELTLDNSDIAPFGDAPAALSGSPLGADQGSQRRADQWQDGGIWFVLLMLPLALLGFHRSALGALIVAAPAALLVGTLALQSPPVYAQAPTPEAGSGSSLWQNLWRTPDQQGAALMERDPAAAATKFTDPMWRGSALYRAGDYQAAAEAFAKSDSATAHYNRGNALAQAGQPEEAIAAYEQALEKDPNLEDAARNRDILQQQQEQQEQQQQSQQDGQQGDSDNQSESDSNGESQSSDQSKAEQDNTNPSDGNQSPQSGQNSDANQETQGKDTDTGKQHDDAQQQAQQQTADDYVKQSAQADDAEPENQAQAAQAGEPEDNAKAPTQGAVSGRMSEEDQAGEQWLRQIPDSSDQLLRNKFRYQYLQRRNDGEVPDDDDYAPY</sequence>
<dbReference type="SUPFAM" id="SSF48452">
    <property type="entry name" value="TPR-like"/>
    <property type="match status" value="1"/>
</dbReference>
<dbReference type="PROSITE" id="PS50293">
    <property type="entry name" value="TPR_REGION"/>
    <property type="match status" value="1"/>
</dbReference>
<accession>A0A7T4UQJ8</accession>
<feature type="region of interest" description="Disordered" evidence="2">
    <location>
        <begin position="469"/>
        <end position="624"/>
    </location>
</feature>
<gene>
    <name evidence="5" type="ORF">I6N98_13580</name>
</gene>
<evidence type="ECO:0000313" key="5">
    <source>
        <dbReference type="EMBL" id="QQD17390.1"/>
    </source>
</evidence>
<dbReference type="AlphaFoldDB" id="A0A7T4UQJ8"/>
<protein>
    <submittedName>
        <fullName evidence="5">VWA domain-containing protein</fullName>
    </submittedName>
</protein>
<keyword evidence="3" id="KW-0812">Transmembrane</keyword>
<keyword evidence="3" id="KW-0472">Membrane</keyword>
<dbReference type="InterPro" id="IPR011990">
    <property type="entry name" value="TPR-like_helical_dom_sf"/>
</dbReference>
<feature type="compositionally biased region" description="Polar residues" evidence="2">
    <location>
        <begin position="514"/>
        <end position="537"/>
    </location>
</feature>
<name>A0A7T4UQJ8_9GAMM</name>